<evidence type="ECO:0000256" key="1">
    <source>
        <dbReference type="ARBA" id="ARBA00004613"/>
    </source>
</evidence>
<evidence type="ECO:0000256" key="4">
    <source>
        <dbReference type="ARBA" id="ARBA00022553"/>
    </source>
</evidence>
<evidence type="ECO:0000256" key="7">
    <source>
        <dbReference type="ARBA" id="ARBA00022981"/>
    </source>
</evidence>
<dbReference type="Proteomes" id="UP000694420">
    <property type="component" value="Unplaced"/>
</dbReference>
<dbReference type="PANTHER" id="PTHR10607">
    <property type="entry name" value="OSTEOPONTIN"/>
    <property type="match status" value="1"/>
</dbReference>
<dbReference type="SMART" id="SM00017">
    <property type="entry name" value="OSTEO"/>
    <property type="match status" value="1"/>
</dbReference>
<keyword evidence="4" id="KW-0597">Phosphoprotein</keyword>
<keyword evidence="7" id="KW-0730">Sialic acid</keyword>
<sequence length="260" mass="28959">MKVAVLSLCFISITIAWPLSKSKQHAISASSEEKYDARGHQLHRHPHVNSQSHENPLLPRDDLASPQKVPRFPAVFSKSHEDPDDDVDDNDSNDTDESDEVVTNFPTDAPVTEPFPPYTRGDNAGRGDSVAYRIKAKAAVMTPSKLHKAARKVKSAEQRCPGYCKRGAELKMESSRGQDSNEVVRKLPARSMEEDSRQKFDRPERDSTKIFGDSPLSRESGESRARISAELPDGDNSNQTLESAEDAQDRLSIKYNEVAR</sequence>
<feature type="compositionally biased region" description="Acidic residues" evidence="9">
    <location>
        <begin position="82"/>
        <end position="100"/>
    </location>
</feature>
<dbReference type="InterPro" id="IPR002038">
    <property type="entry name" value="Osteopontin"/>
</dbReference>
<reference evidence="11" key="1">
    <citation type="submission" date="2025-08" db="UniProtKB">
        <authorList>
            <consortium name="Ensembl"/>
        </authorList>
    </citation>
    <scope>IDENTIFICATION</scope>
</reference>
<keyword evidence="6" id="KW-0130">Cell adhesion</keyword>
<evidence type="ECO:0000313" key="12">
    <source>
        <dbReference type="Proteomes" id="UP000694420"/>
    </source>
</evidence>
<feature type="region of interest" description="Disordered" evidence="9">
    <location>
        <begin position="30"/>
        <end position="126"/>
    </location>
</feature>
<dbReference type="GO" id="GO:0005615">
    <property type="term" value="C:extracellular space"/>
    <property type="evidence" value="ECO:0007669"/>
    <property type="project" value="TreeGrafter"/>
</dbReference>
<evidence type="ECO:0000256" key="8">
    <source>
        <dbReference type="ARBA" id="ARBA00023180"/>
    </source>
</evidence>
<evidence type="ECO:0000256" key="6">
    <source>
        <dbReference type="ARBA" id="ARBA00022889"/>
    </source>
</evidence>
<dbReference type="PROSITE" id="PS00884">
    <property type="entry name" value="OSTEOPONTIN"/>
    <property type="match status" value="1"/>
</dbReference>
<dbReference type="InterPro" id="IPR019841">
    <property type="entry name" value="Osteopontin_CS"/>
</dbReference>
<evidence type="ECO:0000313" key="11">
    <source>
        <dbReference type="Ensembl" id="ENSNPEP00000013232.1"/>
    </source>
</evidence>
<feature type="compositionally biased region" description="Basic and acidic residues" evidence="9">
    <location>
        <begin position="247"/>
        <end position="260"/>
    </location>
</feature>
<comment type="similarity">
    <text evidence="2">Belongs to the osteopontin family.</text>
</comment>
<keyword evidence="5 10" id="KW-0732">Signal</keyword>
<dbReference type="AlphaFoldDB" id="A0A8C6ZJQ1"/>
<evidence type="ECO:0000256" key="5">
    <source>
        <dbReference type="ARBA" id="ARBA00022729"/>
    </source>
</evidence>
<evidence type="ECO:0000256" key="2">
    <source>
        <dbReference type="ARBA" id="ARBA00007517"/>
    </source>
</evidence>
<dbReference type="Ensembl" id="ENSNPET00000013561.1">
    <property type="protein sequence ID" value="ENSNPEP00000013232.1"/>
    <property type="gene ID" value="ENSNPEG00000009886.1"/>
</dbReference>
<feature type="compositionally biased region" description="Basic and acidic residues" evidence="9">
    <location>
        <begin position="191"/>
        <end position="208"/>
    </location>
</feature>
<organism evidence="11 12">
    <name type="scientific">Nothoprocta perdicaria</name>
    <name type="common">Chilean tinamou</name>
    <name type="synonym">Crypturus perdicarius</name>
    <dbReference type="NCBI Taxonomy" id="30464"/>
    <lineage>
        <taxon>Eukaryota</taxon>
        <taxon>Metazoa</taxon>
        <taxon>Chordata</taxon>
        <taxon>Craniata</taxon>
        <taxon>Vertebrata</taxon>
        <taxon>Euteleostomi</taxon>
        <taxon>Archelosauria</taxon>
        <taxon>Archosauria</taxon>
        <taxon>Dinosauria</taxon>
        <taxon>Saurischia</taxon>
        <taxon>Theropoda</taxon>
        <taxon>Coelurosauria</taxon>
        <taxon>Aves</taxon>
        <taxon>Palaeognathae</taxon>
        <taxon>Tinamiformes</taxon>
        <taxon>Tinamidae</taxon>
        <taxon>Nothoprocta</taxon>
    </lineage>
</organism>
<feature type="region of interest" description="Disordered" evidence="9">
    <location>
        <begin position="142"/>
        <end position="260"/>
    </location>
</feature>
<accession>A0A8C6ZJQ1</accession>
<protein>
    <submittedName>
        <fullName evidence="11">Secreted phosphoprotein 1</fullName>
    </submittedName>
</protein>
<dbReference type="GO" id="GO:0001649">
    <property type="term" value="P:osteoblast differentiation"/>
    <property type="evidence" value="ECO:0007669"/>
    <property type="project" value="TreeGrafter"/>
</dbReference>
<name>A0A8C6ZJQ1_NOTPE</name>
<dbReference type="Pfam" id="PF00865">
    <property type="entry name" value="Osteopontin"/>
    <property type="match status" value="1"/>
</dbReference>
<keyword evidence="12" id="KW-1185">Reference proteome</keyword>
<evidence type="ECO:0000256" key="10">
    <source>
        <dbReference type="SAM" id="SignalP"/>
    </source>
</evidence>
<proteinExistence type="inferred from homology"/>
<comment type="subcellular location">
    <subcellularLocation>
        <location evidence="1">Secreted</location>
    </subcellularLocation>
</comment>
<feature type="compositionally biased region" description="Basic and acidic residues" evidence="9">
    <location>
        <begin position="166"/>
        <end position="176"/>
    </location>
</feature>
<feature type="chain" id="PRO_5034027192" evidence="10">
    <location>
        <begin position="17"/>
        <end position="260"/>
    </location>
</feature>
<evidence type="ECO:0000256" key="9">
    <source>
        <dbReference type="SAM" id="MobiDB-lite"/>
    </source>
</evidence>
<dbReference type="GO" id="GO:0007155">
    <property type="term" value="P:cell adhesion"/>
    <property type="evidence" value="ECO:0007669"/>
    <property type="project" value="UniProtKB-KW"/>
</dbReference>
<keyword evidence="8" id="KW-0325">Glycoprotein</keyword>
<gene>
    <name evidence="11" type="primary">SPP1</name>
</gene>
<dbReference type="GO" id="GO:0050840">
    <property type="term" value="F:extracellular matrix binding"/>
    <property type="evidence" value="ECO:0007669"/>
    <property type="project" value="TreeGrafter"/>
</dbReference>
<evidence type="ECO:0000256" key="3">
    <source>
        <dbReference type="ARBA" id="ARBA00022525"/>
    </source>
</evidence>
<feature type="signal peptide" evidence="10">
    <location>
        <begin position="1"/>
        <end position="16"/>
    </location>
</feature>
<dbReference type="GO" id="GO:0045780">
    <property type="term" value="P:positive regulation of bone resorption"/>
    <property type="evidence" value="ECO:0007669"/>
    <property type="project" value="TreeGrafter"/>
</dbReference>
<reference evidence="11" key="2">
    <citation type="submission" date="2025-09" db="UniProtKB">
        <authorList>
            <consortium name="Ensembl"/>
        </authorList>
    </citation>
    <scope>IDENTIFICATION</scope>
</reference>
<keyword evidence="3" id="KW-0964">Secreted</keyword>
<dbReference type="PANTHER" id="PTHR10607:SF1">
    <property type="entry name" value="OSTEOPONTIN"/>
    <property type="match status" value="1"/>
</dbReference>